<gene>
    <name evidence="2" type="ORF">B0A65_19005</name>
</gene>
<keyword evidence="1" id="KW-0472">Membrane</keyword>
<sequence>MFISLTHDQVQFCYGSIRWQYDFNEIAELVLLKRKKTYILENCAFIAVTAFAYYCMLFTNVIALYYITPTLLCYAILIILRFHNKVDFEYYVVVKDIYKKEVVVKISASDRPAIGKQIDQYLNYQYDQIVQKTKTRTSK</sequence>
<dbReference type="Proteomes" id="UP000198382">
    <property type="component" value="Unassembled WGS sequence"/>
</dbReference>
<keyword evidence="3" id="KW-1185">Reference proteome</keyword>
<proteinExistence type="predicted"/>
<evidence type="ECO:0000313" key="3">
    <source>
        <dbReference type="Proteomes" id="UP000198382"/>
    </source>
</evidence>
<reference evidence="2 3" key="1">
    <citation type="submission" date="2016-11" db="EMBL/GenBank/DDBJ databases">
        <title>Whole genomes of Flavobacteriaceae.</title>
        <authorList>
            <person name="Stine C."/>
            <person name="Li C."/>
            <person name="Tadesse D."/>
        </authorList>
    </citation>
    <scope>NUCLEOTIDE SEQUENCE [LARGE SCALE GENOMIC DNA]</scope>
    <source>
        <strain evidence="2 3">DSM 15937</strain>
    </source>
</reference>
<organism evidence="2 3">
    <name type="scientific">Flavobacterium frigidimaris</name>
    <dbReference type="NCBI Taxonomy" id="262320"/>
    <lineage>
        <taxon>Bacteria</taxon>
        <taxon>Pseudomonadati</taxon>
        <taxon>Bacteroidota</taxon>
        <taxon>Flavobacteriia</taxon>
        <taxon>Flavobacteriales</taxon>
        <taxon>Flavobacteriaceae</taxon>
        <taxon>Flavobacterium</taxon>
    </lineage>
</organism>
<keyword evidence="1" id="KW-0812">Transmembrane</keyword>
<comment type="caution">
    <text evidence="2">The sequence shown here is derived from an EMBL/GenBank/DDBJ whole genome shotgun (WGS) entry which is preliminary data.</text>
</comment>
<dbReference type="RefSeq" id="WP_074663418.1">
    <property type="nucleotide sequence ID" value="NZ_MUGV01000037.1"/>
</dbReference>
<accession>A0ABX4BKV6</accession>
<evidence type="ECO:0000256" key="1">
    <source>
        <dbReference type="SAM" id="Phobius"/>
    </source>
</evidence>
<name>A0ABX4BKV6_FLAFR</name>
<feature type="transmembrane region" description="Helical" evidence="1">
    <location>
        <begin position="38"/>
        <end position="56"/>
    </location>
</feature>
<keyword evidence="1" id="KW-1133">Transmembrane helix</keyword>
<feature type="transmembrane region" description="Helical" evidence="1">
    <location>
        <begin position="62"/>
        <end position="80"/>
    </location>
</feature>
<evidence type="ECO:0000313" key="2">
    <source>
        <dbReference type="EMBL" id="OXA76468.1"/>
    </source>
</evidence>
<protein>
    <submittedName>
        <fullName evidence="2">Uncharacterized protein</fullName>
    </submittedName>
</protein>
<dbReference type="EMBL" id="MUGV01000037">
    <property type="protein sequence ID" value="OXA76468.1"/>
    <property type="molecule type" value="Genomic_DNA"/>
</dbReference>